<dbReference type="NCBIfam" id="TIGR01126">
    <property type="entry name" value="pdi_dom"/>
    <property type="match status" value="2"/>
</dbReference>
<dbReference type="AlphaFoldDB" id="A0AAN9AS66"/>
<dbReference type="PROSITE" id="PS00194">
    <property type="entry name" value="THIOREDOXIN_1"/>
    <property type="match status" value="3"/>
</dbReference>
<dbReference type="InterPro" id="IPR005788">
    <property type="entry name" value="PDI_thioredoxin-like_dom"/>
</dbReference>
<evidence type="ECO:0000256" key="6">
    <source>
        <dbReference type="SAM" id="SignalP"/>
    </source>
</evidence>
<evidence type="ECO:0000256" key="1">
    <source>
        <dbReference type="ARBA" id="ARBA00006347"/>
    </source>
</evidence>
<organism evidence="8 9">
    <name type="scientific">Littorina saxatilis</name>
    <dbReference type="NCBI Taxonomy" id="31220"/>
    <lineage>
        <taxon>Eukaryota</taxon>
        <taxon>Metazoa</taxon>
        <taxon>Spiralia</taxon>
        <taxon>Lophotrochozoa</taxon>
        <taxon>Mollusca</taxon>
        <taxon>Gastropoda</taxon>
        <taxon>Caenogastropoda</taxon>
        <taxon>Littorinimorpha</taxon>
        <taxon>Littorinoidea</taxon>
        <taxon>Littorinidae</taxon>
        <taxon>Littorina</taxon>
    </lineage>
</organism>
<comment type="similarity">
    <text evidence="1 5">Belongs to the protein disulfide isomerase family.</text>
</comment>
<dbReference type="PANTHER" id="PTHR45672">
    <property type="entry name" value="PROTEIN DISULFIDE-ISOMERASE C17H9.14C-RELATED"/>
    <property type="match status" value="1"/>
</dbReference>
<feature type="domain" description="Thioredoxin" evidence="7">
    <location>
        <begin position="262"/>
        <end position="386"/>
    </location>
</feature>
<feature type="domain" description="Thioredoxin" evidence="7">
    <location>
        <begin position="134"/>
        <end position="261"/>
    </location>
</feature>
<dbReference type="InterPro" id="IPR051063">
    <property type="entry name" value="PDI"/>
</dbReference>
<comment type="caution">
    <text evidence="8">The sequence shown here is derived from an EMBL/GenBank/DDBJ whole genome shotgun (WGS) entry which is preliminary data.</text>
</comment>
<evidence type="ECO:0000313" key="9">
    <source>
        <dbReference type="Proteomes" id="UP001374579"/>
    </source>
</evidence>
<evidence type="ECO:0000256" key="4">
    <source>
        <dbReference type="ARBA" id="ARBA00023284"/>
    </source>
</evidence>
<keyword evidence="9" id="KW-1185">Reference proteome</keyword>
<dbReference type="InterPro" id="IPR013766">
    <property type="entry name" value="Thioredoxin_domain"/>
</dbReference>
<name>A0AAN9AS66_9CAEN</name>
<dbReference type="InterPro" id="IPR036249">
    <property type="entry name" value="Thioredoxin-like_sf"/>
</dbReference>
<evidence type="ECO:0000259" key="7">
    <source>
        <dbReference type="PROSITE" id="PS51352"/>
    </source>
</evidence>
<sequence>MALTARNVVCLVCLFLTLTLSFADDEHGADAVSYDKETFQSAITQKKHFVMFFAPWCGHCKRLGPTWNNLAQVFNNEESPVTIAKVDCTLDTALCADHDVTGYPTLKFFQKKADDFQRYKGNRDLDSLQKFVEEQVAKPEETGEAPPVPDEEEKEQVVQLTDDDFEESIAEGVHFIKFYAPWCGHCKRLAPTWEDLAKSFADNKQVSVSKVDCTVSTGLCTSQSIKGYPTLVLFNNGEKVDQYQGGRSHEDLKSYVAKKMQELSGSFGEAEEAVPEQQGEEGVMDLTDNNFEDVISDGLTFVKFFAPWCGHCKRLAPTWEDLGAANAEKEVTIARVDCTQQQTTCNGQSIRGYPTLVVFQNGVRLDDYKGQRTLEGLQEYVDGFLGHTEL</sequence>
<feature type="chain" id="PRO_5043003778" description="Thioredoxin domain-containing protein" evidence="6">
    <location>
        <begin position="24"/>
        <end position="390"/>
    </location>
</feature>
<evidence type="ECO:0000256" key="3">
    <source>
        <dbReference type="ARBA" id="ARBA00022737"/>
    </source>
</evidence>
<dbReference type="SUPFAM" id="SSF52833">
    <property type="entry name" value="Thioredoxin-like"/>
    <property type="match status" value="3"/>
</dbReference>
<dbReference type="EMBL" id="JBAMIC010000022">
    <property type="protein sequence ID" value="KAK7092122.1"/>
    <property type="molecule type" value="Genomic_DNA"/>
</dbReference>
<keyword evidence="4" id="KW-0676">Redox-active center</keyword>
<feature type="domain" description="Thioredoxin" evidence="7">
    <location>
        <begin position="20"/>
        <end position="133"/>
    </location>
</feature>
<gene>
    <name evidence="8" type="ORF">V1264_009722</name>
</gene>
<dbReference type="Proteomes" id="UP001374579">
    <property type="component" value="Unassembled WGS sequence"/>
</dbReference>
<reference evidence="8 9" key="1">
    <citation type="submission" date="2024-02" db="EMBL/GenBank/DDBJ databases">
        <title>Chromosome-scale genome assembly of the rough periwinkle Littorina saxatilis.</title>
        <authorList>
            <person name="De Jode A."/>
            <person name="Faria R."/>
            <person name="Formenti G."/>
            <person name="Sims Y."/>
            <person name="Smith T.P."/>
            <person name="Tracey A."/>
            <person name="Wood J.M.D."/>
            <person name="Zagrodzka Z.B."/>
            <person name="Johannesson K."/>
            <person name="Butlin R.K."/>
            <person name="Leder E.H."/>
        </authorList>
    </citation>
    <scope>NUCLEOTIDE SEQUENCE [LARGE SCALE GENOMIC DNA]</scope>
    <source>
        <strain evidence="8">Snail1</strain>
        <tissue evidence="8">Muscle</tissue>
    </source>
</reference>
<dbReference type="GO" id="GO:0003756">
    <property type="term" value="F:protein disulfide isomerase activity"/>
    <property type="evidence" value="ECO:0007669"/>
    <property type="project" value="InterPro"/>
</dbReference>
<feature type="signal peptide" evidence="6">
    <location>
        <begin position="1"/>
        <end position="23"/>
    </location>
</feature>
<evidence type="ECO:0000313" key="8">
    <source>
        <dbReference type="EMBL" id="KAK7092122.1"/>
    </source>
</evidence>
<accession>A0AAN9AS66</accession>
<dbReference type="PROSITE" id="PS51352">
    <property type="entry name" value="THIOREDOXIN_2"/>
    <property type="match status" value="3"/>
</dbReference>
<evidence type="ECO:0000256" key="2">
    <source>
        <dbReference type="ARBA" id="ARBA00022729"/>
    </source>
</evidence>
<dbReference type="Gene3D" id="3.40.30.10">
    <property type="entry name" value="Glutaredoxin"/>
    <property type="match status" value="3"/>
</dbReference>
<keyword evidence="2 6" id="KW-0732">Signal</keyword>
<dbReference type="PRINTS" id="PR00421">
    <property type="entry name" value="THIOREDOXIN"/>
</dbReference>
<dbReference type="PANTHER" id="PTHR45672:SF3">
    <property type="entry name" value="THIOREDOXIN DOMAIN-CONTAINING PROTEIN 5"/>
    <property type="match status" value="1"/>
</dbReference>
<dbReference type="InterPro" id="IPR017937">
    <property type="entry name" value="Thioredoxin_CS"/>
</dbReference>
<protein>
    <recommendedName>
        <fullName evidence="7">Thioredoxin domain-containing protein</fullName>
    </recommendedName>
</protein>
<proteinExistence type="inferred from homology"/>
<keyword evidence="3" id="KW-0677">Repeat</keyword>
<dbReference type="GO" id="GO:0005783">
    <property type="term" value="C:endoplasmic reticulum"/>
    <property type="evidence" value="ECO:0007669"/>
    <property type="project" value="TreeGrafter"/>
</dbReference>
<dbReference type="GO" id="GO:0006457">
    <property type="term" value="P:protein folding"/>
    <property type="evidence" value="ECO:0007669"/>
    <property type="project" value="TreeGrafter"/>
</dbReference>
<dbReference type="Pfam" id="PF00085">
    <property type="entry name" value="Thioredoxin"/>
    <property type="match status" value="3"/>
</dbReference>
<evidence type="ECO:0000256" key="5">
    <source>
        <dbReference type="RuleBase" id="RU004208"/>
    </source>
</evidence>